<organism evidence="2 3">
    <name type="scientific">Synaphobranchus kaupii</name>
    <name type="common">Kaup's arrowtooth eel</name>
    <dbReference type="NCBI Taxonomy" id="118154"/>
    <lineage>
        <taxon>Eukaryota</taxon>
        <taxon>Metazoa</taxon>
        <taxon>Chordata</taxon>
        <taxon>Craniata</taxon>
        <taxon>Vertebrata</taxon>
        <taxon>Euteleostomi</taxon>
        <taxon>Actinopterygii</taxon>
        <taxon>Neopterygii</taxon>
        <taxon>Teleostei</taxon>
        <taxon>Anguilliformes</taxon>
        <taxon>Synaphobranchidae</taxon>
        <taxon>Synaphobranchus</taxon>
    </lineage>
</organism>
<dbReference type="Proteomes" id="UP001152622">
    <property type="component" value="Chromosome 15"/>
</dbReference>
<reference evidence="2" key="1">
    <citation type="journal article" date="2023" name="Science">
        <title>Genome structures resolve the early diversification of teleost fishes.</title>
        <authorList>
            <person name="Parey E."/>
            <person name="Louis A."/>
            <person name="Montfort J."/>
            <person name="Bouchez O."/>
            <person name="Roques C."/>
            <person name="Iampietro C."/>
            <person name="Lluch J."/>
            <person name="Castinel A."/>
            <person name="Donnadieu C."/>
            <person name="Desvignes T."/>
            <person name="Floi Bucao C."/>
            <person name="Jouanno E."/>
            <person name="Wen M."/>
            <person name="Mejri S."/>
            <person name="Dirks R."/>
            <person name="Jansen H."/>
            <person name="Henkel C."/>
            <person name="Chen W.J."/>
            <person name="Zahm M."/>
            <person name="Cabau C."/>
            <person name="Klopp C."/>
            <person name="Thompson A.W."/>
            <person name="Robinson-Rechavi M."/>
            <person name="Braasch I."/>
            <person name="Lecointre G."/>
            <person name="Bobe J."/>
            <person name="Postlethwait J.H."/>
            <person name="Berthelot C."/>
            <person name="Roest Crollius H."/>
            <person name="Guiguen Y."/>
        </authorList>
    </citation>
    <scope>NUCLEOTIDE SEQUENCE</scope>
    <source>
        <strain evidence="2">WJC10195</strain>
    </source>
</reference>
<dbReference type="EMBL" id="JAINUF010000015">
    <property type="protein sequence ID" value="KAJ8341140.1"/>
    <property type="molecule type" value="Genomic_DNA"/>
</dbReference>
<evidence type="ECO:0000313" key="2">
    <source>
        <dbReference type="EMBL" id="KAJ8341140.1"/>
    </source>
</evidence>
<evidence type="ECO:0000256" key="1">
    <source>
        <dbReference type="SAM" id="MobiDB-lite"/>
    </source>
</evidence>
<evidence type="ECO:0000313" key="3">
    <source>
        <dbReference type="Proteomes" id="UP001152622"/>
    </source>
</evidence>
<comment type="caution">
    <text evidence="2">The sequence shown here is derived from an EMBL/GenBank/DDBJ whole genome shotgun (WGS) entry which is preliminary data.</text>
</comment>
<protein>
    <submittedName>
        <fullName evidence="2">Uncharacterized protein</fullName>
    </submittedName>
</protein>
<gene>
    <name evidence="2" type="ORF">SKAU_G00334310</name>
</gene>
<keyword evidence="3" id="KW-1185">Reference proteome</keyword>
<feature type="region of interest" description="Disordered" evidence="1">
    <location>
        <begin position="1"/>
        <end position="30"/>
    </location>
</feature>
<proteinExistence type="predicted"/>
<dbReference type="AlphaFoldDB" id="A0A9Q1ELX5"/>
<accession>A0A9Q1ELX5</accession>
<name>A0A9Q1ELX5_SYNKA</name>
<sequence length="154" mass="17704">MLWNESKLPSRPRQSGLRRDNERSRSRSRRWQQVAIRPGLLDLRNAAPRSRLEIERHRSFQKQSRNVRFVSSPLSNMNHVDLMKFSPSQSLRAFPGTTVASSHPHTHGNQSTGWPPLSPSFSPVLHPYYTHFPLMLEHITAHEGQSGLVKPLLE</sequence>